<dbReference type="RefSeq" id="WP_167975051.1">
    <property type="nucleotide sequence ID" value="NZ_VSRL01000053.1"/>
</dbReference>
<comment type="caution">
    <text evidence="4">The sequence shown here is derived from an EMBL/GenBank/DDBJ whole genome shotgun (WGS) entry which is preliminary data.</text>
</comment>
<evidence type="ECO:0000313" key="5">
    <source>
        <dbReference type="Proteomes" id="UP001515943"/>
    </source>
</evidence>
<dbReference type="InterPro" id="IPR036457">
    <property type="entry name" value="PPM-type-like_dom_sf"/>
</dbReference>
<evidence type="ECO:0000256" key="2">
    <source>
        <dbReference type="SAM" id="MobiDB-lite"/>
    </source>
</evidence>
<organism evidence="4 5">
    <name type="scientific">Lentzea indica</name>
    <dbReference type="NCBI Taxonomy" id="2604800"/>
    <lineage>
        <taxon>Bacteria</taxon>
        <taxon>Bacillati</taxon>
        <taxon>Actinomycetota</taxon>
        <taxon>Actinomycetes</taxon>
        <taxon>Pseudonocardiales</taxon>
        <taxon>Pseudonocardiaceae</taxon>
        <taxon>Lentzea</taxon>
    </lineage>
</organism>
<dbReference type="Pfam" id="PF07228">
    <property type="entry name" value="SpoIIE"/>
    <property type="match status" value="1"/>
</dbReference>
<dbReference type="PROSITE" id="PS50113">
    <property type="entry name" value="PAC"/>
    <property type="match status" value="1"/>
</dbReference>
<evidence type="ECO:0000313" key="4">
    <source>
        <dbReference type="EMBL" id="NKE58379.1"/>
    </source>
</evidence>
<dbReference type="SUPFAM" id="SSF81606">
    <property type="entry name" value="PP2C-like"/>
    <property type="match status" value="1"/>
</dbReference>
<dbReference type="Proteomes" id="UP001515943">
    <property type="component" value="Unassembled WGS sequence"/>
</dbReference>
<dbReference type="PANTHER" id="PTHR43156">
    <property type="entry name" value="STAGE II SPORULATION PROTEIN E-RELATED"/>
    <property type="match status" value="1"/>
</dbReference>
<dbReference type="Gene3D" id="3.60.40.10">
    <property type="entry name" value="PPM-type phosphatase domain"/>
    <property type="match status" value="1"/>
</dbReference>
<keyword evidence="1" id="KW-0378">Hydrolase</keyword>
<keyword evidence="5" id="KW-1185">Reference proteome</keyword>
<feature type="domain" description="PAC" evidence="3">
    <location>
        <begin position="227"/>
        <end position="279"/>
    </location>
</feature>
<dbReference type="InterPro" id="IPR001932">
    <property type="entry name" value="PPM-type_phosphatase-like_dom"/>
</dbReference>
<reference evidence="4 5" key="1">
    <citation type="submission" date="2019-08" db="EMBL/GenBank/DDBJ databases">
        <title>Lentzea from Indian Himalayas.</title>
        <authorList>
            <person name="Mandal S."/>
            <person name="Mallick Gupta A."/>
            <person name="Maiti P.K."/>
            <person name="Sarkar J."/>
            <person name="Mandal S."/>
        </authorList>
    </citation>
    <scope>NUCLEOTIDE SEQUENCE [LARGE SCALE GENOMIC DNA]</scope>
    <source>
        <strain evidence="4 5">PSKA42</strain>
    </source>
</reference>
<protein>
    <submittedName>
        <fullName evidence="4">SpoIIE family protein phosphatase</fullName>
    </submittedName>
</protein>
<dbReference type="InterPro" id="IPR001610">
    <property type="entry name" value="PAC"/>
</dbReference>
<dbReference type="SMART" id="SM00086">
    <property type="entry name" value="PAC"/>
    <property type="match status" value="2"/>
</dbReference>
<name>A0ABX1FHC5_9PSEU</name>
<dbReference type="Gene3D" id="3.30.450.20">
    <property type="entry name" value="PAS domain"/>
    <property type="match status" value="2"/>
</dbReference>
<dbReference type="Pfam" id="PF08448">
    <property type="entry name" value="PAS_4"/>
    <property type="match status" value="1"/>
</dbReference>
<dbReference type="InterPro" id="IPR000700">
    <property type="entry name" value="PAS-assoc_C"/>
</dbReference>
<dbReference type="Gene3D" id="2.10.70.100">
    <property type="match status" value="1"/>
</dbReference>
<accession>A0ABX1FHC5</accession>
<dbReference type="SMART" id="SM00331">
    <property type="entry name" value="PP2C_SIG"/>
    <property type="match status" value="1"/>
</dbReference>
<evidence type="ECO:0000256" key="1">
    <source>
        <dbReference type="ARBA" id="ARBA00022801"/>
    </source>
</evidence>
<gene>
    <name evidence="4" type="ORF">FXN61_16725</name>
</gene>
<dbReference type="Pfam" id="PF08447">
    <property type="entry name" value="PAS_3"/>
    <property type="match status" value="1"/>
</dbReference>
<dbReference type="InterPro" id="IPR052016">
    <property type="entry name" value="Bact_Sigma-Reg"/>
</dbReference>
<dbReference type="SUPFAM" id="SSF55785">
    <property type="entry name" value="PYP-like sensor domain (PAS domain)"/>
    <property type="match status" value="2"/>
</dbReference>
<feature type="region of interest" description="Disordered" evidence="2">
    <location>
        <begin position="1"/>
        <end position="20"/>
    </location>
</feature>
<dbReference type="InterPro" id="IPR000014">
    <property type="entry name" value="PAS"/>
</dbReference>
<dbReference type="InterPro" id="IPR035965">
    <property type="entry name" value="PAS-like_dom_sf"/>
</dbReference>
<evidence type="ECO:0000259" key="3">
    <source>
        <dbReference type="PROSITE" id="PS50113"/>
    </source>
</evidence>
<dbReference type="InterPro" id="IPR013655">
    <property type="entry name" value="PAS_fold_3"/>
</dbReference>
<dbReference type="PANTHER" id="PTHR43156:SF2">
    <property type="entry name" value="STAGE II SPORULATION PROTEIN E"/>
    <property type="match status" value="1"/>
</dbReference>
<dbReference type="InterPro" id="IPR013656">
    <property type="entry name" value="PAS_4"/>
</dbReference>
<dbReference type="NCBIfam" id="TIGR00229">
    <property type="entry name" value="sensory_box"/>
    <property type="match status" value="1"/>
</dbReference>
<sequence>MRPDPATGPMSGDGVAPGPEDERLLRTVLDDAPLGFAVFDDALHYVYVNNYHAALHDMAASQLVGRPISGVHTTDLVRAVQDRVRHVLRTGEVDHDVELDLSTPDEDLHLLVNRFPLRGRTGSVVGVAVTVQDVTQLRKLAALETEGAYRHAQVDLVHRLEQAQRIGGLGSWEIDLATGRVRWSRQMCAIAGVDHTPDAEAAFAMVHPDDQEIARQYHEALSAGCPAGAEIRMIRPDGVTISVISAGEPVLDDTGAVVRVQGTALDKTAQRAAEDAARCARAEAEAARAGRRVDRDALVRLQHALLPASIPEIPGVSMSVAYEPADCLAGIGGDFYDCFALGDGLFGFVIGDVAGHDVEAATTMGQIRAGVHAYALEDGSPGSVLRRLNRLVLADANLAMTTMMFGTYRQGDRLLTYSNAGHPKPVLCRNGRAQPLDHPHGPALGAVTRDCAYPEATLNLLPGDVMLWYTDGLVERRNTDVDAMVRHLCELLTADVAVEKLPSYLVAHIVREEQDDDICVFTISANAITPPA</sequence>
<dbReference type="EMBL" id="VSRL01000053">
    <property type="protein sequence ID" value="NKE58379.1"/>
    <property type="molecule type" value="Genomic_DNA"/>
</dbReference>
<proteinExistence type="predicted"/>